<comment type="subcellular location">
    <subcellularLocation>
        <location evidence="1">Cell membrane</location>
        <topology evidence="1">Multi-pass membrane protein</topology>
    </subcellularLocation>
</comment>
<keyword evidence="11" id="KW-1185">Reference proteome</keyword>
<proteinExistence type="inferred from homology"/>
<name>A0A919CH12_9ACTN</name>
<feature type="transmembrane region" description="Helical" evidence="9">
    <location>
        <begin position="308"/>
        <end position="332"/>
    </location>
</feature>
<feature type="transmembrane region" description="Helical" evidence="9">
    <location>
        <begin position="223"/>
        <end position="244"/>
    </location>
</feature>
<evidence type="ECO:0000313" key="11">
    <source>
        <dbReference type="Proteomes" id="UP000654947"/>
    </source>
</evidence>
<dbReference type="RefSeq" id="WP_230479933.1">
    <property type="nucleotide sequence ID" value="NZ_BMXL01000006.1"/>
</dbReference>
<evidence type="ECO:0000313" key="10">
    <source>
        <dbReference type="EMBL" id="GHD22115.1"/>
    </source>
</evidence>
<reference evidence="10 11" key="1">
    <citation type="journal article" date="2014" name="Int. J. Syst. Evol. Microbiol.">
        <title>Complete genome sequence of Corynebacterium casei LMG S-19264T (=DSM 44701T), isolated from a smear-ripened cheese.</title>
        <authorList>
            <consortium name="US DOE Joint Genome Institute (JGI-PGF)"/>
            <person name="Walter F."/>
            <person name="Albersmeier A."/>
            <person name="Kalinowski J."/>
            <person name="Ruckert C."/>
        </authorList>
    </citation>
    <scope>NUCLEOTIDE SEQUENCE [LARGE SCALE GENOMIC DNA]</scope>
    <source>
        <strain evidence="10 11">KCTC 19473</strain>
    </source>
</reference>
<dbReference type="CDD" id="cd06550">
    <property type="entry name" value="TM_ABC_iron-siderophores_like"/>
    <property type="match status" value="1"/>
</dbReference>
<evidence type="ECO:0000256" key="4">
    <source>
        <dbReference type="ARBA" id="ARBA00022475"/>
    </source>
</evidence>
<dbReference type="AlphaFoldDB" id="A0A919CH12"/>
<dbReference type="InterPro" id="IPR037294">
    <property type="entry name" value="ABC_BtuC-like"/>
</dbReference>
<dbReference type="GO" id="GO:0033214">
    <property type="term" value="P:siderophore-iron import into cell"/>
    <property type="evidence" value="ECO:0007669"/>
    <property type="project" value="TreeGrafter"/>
</dbReference>
<dbReference type="GO" id="GO:0005886">
    <property type="term" value="C:plasma membrane"/>
    <property type="evidence" value="ECO:0007669"/>
    <property type="project" value="UniProtKB-SubCell"/>
</dbReference>
<comment type="caution">
    <text evidence="10">The sequence shown here is derived from an EMBL/GenBank/DDBJ whole genome shotgun (WGS) entry which is preliminary data.</text>
</comment>
<dbReference type="GO" id="GO:0022857">
    <property type="term" value="F:transmembrane transporter activity"/>
    <property type="evidence" value="ECO:0007669"/>
    <property type="project" value="InterPro"/>
</dbReference>
<evidence type="ECO:0000256" key="9">
    <source>
        <dbReference type="SAM" id="Phobius"/>
    </source>
</evidence>
<feature type="transmembrane region" description="Helical" evidence="9">
    <location>
        <begin position="181"/>
        <end position="202"/>
    </location>
</feature>
<evidence type="ECO:0000256" key="1">
    <source>
        <dbReference type="ARBA" id="ARBA00004651"/>
    </source>
</evidence>
<dbReference type="Gene3D" id="1.10.3470.10">
    <property type="entry name" value="ABC transporter involved in vitamin B12 uptake, BtuC"/>
    <property type="match status" value="1"/>
</dbReference>
<comment type="similarity">
    <text evidence="2">Belongs to the binding-protein-dependent transport system permease family. FecCD subfamily.</text>
</comment>
<keyword evidence="4" id="KW-1003">Cell membrane</keyword>
<keyword evidence="5 9" id="KW-0812">Transmembrane</keyword>
<evidence type="ECO:0000256" key="5">
    <source>
        <dbReference type="ARBA" id="ARBA00022692"/>
    </source>
</evidence>
<accession>A0A919CH12</accession>
<dbReference type="PANTHER" id="PTHR30472">
    <property type="entry name" value="FERRIC ENTEROBACTIN TRANSPORT SYSTEM PERMEASE PROTEIN"/>
    <property type="match status" value="1"/>
</dbReference>
<gene>
    <name evidence="10" type="ORF">GCM10007147_16040</name>
</gene>
<feature type="transmembrane region" description="Helical" evidence="9">
    <location>
        <begin position="338"/>
        <end position="357"/>
    </location>
</feature>
<feature type="region of interest" description="Disordered" evidence="8">
    <location>
        <begin position="1"/>
        <end position="24"/>
    </location>
</feature>
<dbReference type="EMBL" id="BMXL01000006">
    <property type="protein sequence ID" value="GHD22115.1"/>
    <property type="molecule type" value="Genomic_DNA"/>
</dbReference>
<evidence type="ECO:0000256" key="2">
    <source>
        <dbReference type="ARBA" id="ARBA00007935"/>
    </source>
</evidence>
<keyword evidence="6 9" id="KW-1133">Transmembrane helix</keyword>
<dbReference type="Pfam" id="PF01032">
    <property type="entry name" value="FecCD"/>
    <property type="match status" value="1"/>
</dbReference>
<evidence type="ECO:0000256" key="6">
    <source>
        <dbReference type="ARBA" id="ARBA00022989"/>
    </source>
</evidence>
<feature type="transmembrane region" description="Helical" evidence="9">
    <location>
        <begin position="151"/>
        <end position="169"/>
    </location>
</feature>
<feature type="transmembrane region" description="Helical" evidence="9">
    <location>
        <begin position="270"/>
        <end position="296"/>
    </location>
</feature>
<feature type="transmembrane region" description="Helical" evidence="9">
    <location>
        <begin position="126"/>
        <end position="144"/>
    </location>
</feature>
<keyword evidence="3" id="KW-0813">Transport</keyword>
<dbReference type="InterPro" id="IPR000522">
    <property type="entry name" value="ABC_transptr_permease_BtuC"/>
</dbReference>
<dbReference type="SUPFAM" id="SSF81345">
    <property type="entry name" value="ABC transporter involved in vitamin B12 uptake, BtuC"/>
    <property type="match status" value="1"/>
</dbReference>
<dbReference type="PANTHER" id="PTHR30472:SF24">
    <property type="entry name" value="FERRIC ENTEROBACTIN TRANSPORT SYSTEM PERMEASE PROTEIN FEPG"/>
    <property type="match status" value="1"/>
</dbReference>
<organism evidence="10 11">
    <name type="scientific">Nocardiopsis kunsanensis</name>
    <dbReference type="NCBI Taxonomy" id="141693"/>
    <lineage>
        <taxon>Bacteria</taxon>
        <taxon>Bacillati</taxon>
        <taxon>Actinomycetota</taxon>
        <taxon>Actinomycetes</taxon>
        <taxon>Streptosporangiales</taxon>
        <taxon>Nocardiopsidaceae</taxon>
        <taxon>Nocardiopsis</taxon>
    </lineage>
</organism>
<keyword evidence="7 9" id="KW-0472">Membrane</keyword>
<feature type="transmembrane region" description="Helical" evidence="9">
    <location>
        <begin position="42"/>
        <end position="62"/>
    </location>
</feature>
<dbReference type="Proteomes" id="UP000654947">
    <property type="component" value="Unassembled WGS sequence"/>
</dbReference>
<protein>
    <submittedName>
        <fullName evidence="10">ABC transporter permease</fullName>
    </submittedName>
</protein>
<evidence type="ECO:0000256" key="3">
    <source>
        <dbReference type="ARBA" id="ARBA00022448"/>
    </source>
</evidence>
<sequence length="366" mass="36614">MTGRSETDLKGAAGRRRAGERGPETRIIGSGGVSLRVHVPSALLGAALSVLAAATAVLSLAVGDFAMGVDQVVAALAGRADLLTTHVVVDLRLPRVLTALGVGAALALSGGLLQRLAHNPLVSPDIIGVGAGATAAAVLTIVVFGGSAAAIASGALVGAVTTALLLYLLAYRRGISGQRLVLVGIAVTAMLSAVTSYLLTRAEIGTAQRAMIWITGSLANRDWAHVATILLALVVLAPAVFALARPLGLLQFGEETATALGNRAALSRGALLFTAAALAAMATAVAGPVAFVALVAPQIVRRMLRGRAVGLFPAAACGGVLVAVSDLIARTAFGGSELPVGVVTGILGAPYLLYLLARSNRTGRGG</sequence>
<evidence type="ECO:0000256" key="8">
    <source>
        <dbReference type="SAM" id="MobiDB-lite"/>
    </source>
</evidence>
<evidence type="ECO:0000256" key="7">
    <source>
        <dbReference type="ARBA" id="ARBA00023136"/>
    </source>
</evidence>